<dbReference type="EMBL" id="CAJNOC010004354">
    <property type="protein sequence ID" value="CAF1018476.1"/>
    <property type="molecule type" value="Genomic_DNA"/>
</dbReference>
<accession>A0A814I1Z5</accession>
<feature type="coiled-coil region" evidence="1">
    <location>
        <begin position="222"/>
        <end position="280"/>
    </location>
</feature>
<gene>
    <name evidence="2" type="ORF">OXX778_LOCUS17254</name>
</gene>
<sequence>MESQKRLFNPYEGVSRGRGRRTTFHKVNKAVTGPLLQVEDKSDLEKSGKEETSICMEKFFEGTSTLAKKLSIELELVPLKPALDPNGSNHFNLSKINQNFLEFDLSVGNQNVHDIYVKSIPYFDQSYILFRKAVQHHAAVFNLGDITWVKVLEQPKSINTTIAFIRFDRRELHPQIINSLDGALWRNQPVIFQLNRKRTKPAHFYKTPISRYALENRLEDRELSLKHRKKELDLQEQELEERESAFRKYSGSRPKDKEKIRELEQEVQNLRQINHRLQMREDATHLEWNYIDQVRGQLQKN</sequence>
<protein>
    <recommendedName>
        <fullName evidence="4">RRM domain-containing protein</fullName>
    </recommendedName>
</protein>
<name>A0A814I1Z5_9BILA</name>
<dbReference type="AlphaFoldDB" id="A0A814I1Z5"/>
<comment type="caution">
    <text evidence="2">The sequence shown here is derived from an EMBL/GenBank/DDBJ whole genome shotgun (WGS) entry which is preliminary data.</text>
</comment>
<proteinExistence type="predicted"/>
<dbReference type="Proteomes" id="UP000663879">
    <property type="component" value="Unassembled WGS sequence"/>
</dbReference>
<dbReference type="OrthoDB" id="10193951at2759"/>
<organism evidence="2 3">
    <name type="scientific">Brachionus calyciflorus</name>
    <dbReference type="NCBI Taxonomy" id="104777"/>
    <lineage>
        <taxon>Eukaryota</taxon>
        <taxon>Metazoa</taxon>
        <taxon>Spiralia</taxon>
        <taxon>Gnathifera</taxon>
        <taxon>Rotifera</taxon>
        <taxon>Eurotatoria</taxon>
        <taxon>Monogononta</taxon>
        <taxon>Pseudotrocha</taxon>
        <taxon>Ploima</taxon>
        <taxon>Brachionidae</taxon>
        <taxon>Brachionus</taxon>
    </lineage>
</organism>
<evidence type="ECO:0000313" key="3">
    <source>
        <dbReference type="Proteomes" id="UP000663879"/>
    </source>
</evidence>
<evidence type="ECO:0008006" key="4">
    <source>
        <dbReference type="Google" id="ProtNLM"/>
    </source>
</evidence>
<keyword evidence="3" id="KW-1185">Reference proteome</keyword>
<keyword evidence="1" id="KW-0175">Coiled coil</keyword>
<evidence type="ECO:0000256" key="1">
    <source>
        <dbReference type="SAM" id="Coils"/>
    </source>
</evidence>
<evidence type="ECO:0000313" key="2">
    <source>
        <dbReference type="EMBL" id="CAF1018476.1"/>
    </source>
</evidence>
<reference evidence="2" key="1">
    <citation type="submission" date="2021-02" db="EMBL/GenBank/DDBJ databases">
        <authorList>
            <person name="Nowell W R."/>
        </authorList>
    </citation>
    <scope>NUCLEOTIDE SEQUENCE</scope>
    <source>
        <strain evidence="2">Ploen Becks lab</strain>
    </source>
</reference>